<reference evidence="1 2" key="1">
    <citation type="journal article" date="2015" name="Sci. Rep.">
        <title>Chromosome-level genome map provides insights into diverse defense mechanisms in the medicinal fungus Ganoderma sinense.</title>
        <authorList>
            <person name="Zhu Y."/>
            <person name="Xu J."/>
            <person name="Sun C."/>
            <person name="Zhou S."/>
            <person name="Xu H."/>
            <person name="Nelson D.R."/>
            <person name="Qian J."/>
            <person name="Song J."/>
            <person name="Luo H."/>
            <person name="Xiang L."/>
            <person name="Li Y."/>
            <person name="Xu Z."/>
            <person name="Ji A."/>
            <person name="Wang L."/>
            <person name="Lu S."/>
            <person name="Hayward A."/>
            <person name="Sun W."/>
            <person name="Li X."/>
            <person name="Schwartz D.C."/>
            <person name="Wang Y."/>
            <person name="Chen S."/>
        </authorList>
    </citation>
    <scope>NUCLEOTIDE SEQUENCE [LARGE SCALE GENOMIC DNA]</scope>
    <source>
        <strain evidence="1 2">ZZ0214-1</strain>
    </source>
</reference>
<name>A0A2G8SME6_9APHY</name>
<gene>
    <name evidence="1" type="ORF">GSI_02731</name>
</gene>
<dbReference type="OrthoDB" id="2766701at2759"/>
<sequence>MAETVPSVPWADWGPQGCLRLHSQAWPEAHEMPDLRLVPFGSRFPLALFDEHDFEYVCEYVFDVSPLVARRERHLAARQHEYANLKREFTDPPLPGIAYDVEEMTQIPGSVDRGCSGMHPPEEGTMERHVIESVVMGIAGFTVEMISSSVV</sequence>
<evidence type="ECO:0000313" key="1">
    <source>
        <dbReference type="EMBL" id="PIL34944.1"/>
    </source>
</evidence>
<dbReference type="Proteomes" id="UP000230002">
    <property type="component" value="Unassembled WGS sequence"/>
</dbReference>
<comment type="caution">
    <text evidence="1">The sequence shown here is derived from an EMBL/GenBank/DDBJ whole genome shotgun (WGS) entry which is preliminary data.</text>
</comment>
<protein>
    <submittedName>
        <fullName evidence="1">Uncharacterized protein</fullName>
    </submittedName>
</protein>
<accession>A0A2G8SME6</accession>
<evidence type="ECO:0000313" key="2">
    <source>
        <dbReference type="Proteomes" id="UP000230002"/>
    </source>
</evidence>
<organism evidence="1 2">
    <name type="scientific">Ganoderma sinense ZZ0214-1</name>
    <dbReference type="NCBI Taxonomy" id="1077348"/>
    <lineage>
        <taxon>Eukaryota</taxon>
        <taxon>Fungi</taxon>
        <taxon>Dikarya</taxon>
        <taxon>Basidiomycota</taxon>
        <taxon>Agaricomycotina</taxon>
        <taxon>Agaricomycetes</taxon>
        <taxon>Polyporales</taxon>
        <taxon>Polyporaceae</taxon>
        <taxon>Ganoderma</taxon>
    </lineage>
</organism>
<keyword evidence="2" id="KW-1185">Reference proteome</keyword>
<dbReference type="EMBL" id="AYKW01000004">
    <property type="protein sequence ID" value="PIL34944.1"/>
    <property type="molecule type" value="Genomic_DNA"/>
</dbReference>
<proteinExistence type="predicted"/>
<dbReference type="AlphaFoldDB" id="A0A2G8SME6"/>